<feature type="transmembrane region" description="Helical" evidence="1">
    <location>
        <begin position="179"/>
        <end position="197"/>
    </location>
</feature>
<dbReference type="AlphaFoldDB" id="A0A6C0JVC7"/>
<keyword evidence="1" id="KW-0472">Membrane</keyword>
<name>A0A6C0JVC7_9ZZZZ</name>
<keyword evidence="1" id="KW-0812">Transmembrane</keyword>
<dbReference type="EMBL" id="MN740737">
    <property type="protein sequence ID" value="QHU09479.1"/>
    <property type="molecule type" value="Genomic_DNA"/>
</dbReference>
<evidence type="ECO:0000313" key="2">
    <source>
        <dbReference type="EMBL" id="QHU09479.1"/>
    </source>
</evidence>
<feature type="transmembrane region" description="Helical" evidence="1">
    <location>
        <begin position="130"/>
        <end position="152"/>
    </location>
</feature>
<protein>
    <submittedName>
        <fullName evidence="2">Uncharacterized protein</fullName>
    </submittedName>
</protein>
<accession>A0A6C0JVC7</accession>
<sequence>MACTTDIMENLQNSTAFFNWLSGQHAVADPLLLSSHVVTPADTITLTGIQTALQKYSDCLTYQNGRVTTTNTNNATKRSQIQALQKTISDRTLDVQISQDRALLARHPNLSRSYYEGVISIGRPMGHFTVPVLTGISTFLLSLSFFMLLNLLRLDSRLVFSVPAFISHHVGSNGFGTPFWIMTGVSVILLGLTIYAFNK</sequence>
<evidence type="ECO:0000256" key="1">
    <source>
        <dbReference type="SAM" id="Phobius"/>
    </source>
</evidence>
<organism evidence="2">
    <name type="scientific">viral metagenome</name>
    <dbReference type="NCBI Taxonomy" id="1070528"/>
    <lineage>
        <taxon>unclassified sequences</taxon>
        <taxon>metagenomes</taxon>
        <taxon>organismal metagenomes</taxon>
    </lineage>
</organism>
<reference evidence="2" key="1">
    <citation type="journal article" date="2020" name="Nature">
        <title>Giant virus diversity and host interactions through global metagenomics.</title>
        <authorList>
            <person name="Schulz F."/>
            <person name="Roux S."/>
            <person name="Paez-Espino D."/>
            <person name="Jungbluth S."/>
            <person name="Walsh D.A."/>
            <person name="Denef V.J."/>
            <person name="McMahon K.D."/>
            <person name="Konstantinidis K.T."/>
            <person name="Eloe-Fadrosh E.A."/>
            <person name="Kyrpides N.C."/>
            <person name="Woyke T."/>
        </authorList>
    </citation>
    <scope>NUCLEOTIDE SEQUENCE</scope>
    <source>
        <strain evidence="2">GVMAG-S-1101164-105</strain>
    </source>
</reference>
<keyword evidence="1" id="KW-1133">Transmembrane helix</keyword>
<proteinExistence type="predicted"/>